<evidence type="ECO:0000313" key="2">
    <source>
        <dbReference type="Proteomes" id="UP000176998"/>
    </source>
</evidence>
<dbReference type="AlphaFoldDB" id="A0A1G4B527"/>
<name>A0A1G4B527_9PEZI</name>
<comment type="caution">
    <text evidence="1">The sequence shown here is derived from an EMBL/GenBank/DDBJ whole genome shotgun (WGS) entry which is preliminary data.</text>
</comment>
<gene>
    <name evidence="1" type="ORF">CORC01_08270</name>
</gene>
<evidence type="ECO:0000313" key="1">
    <source>
        <dbReference type="EMBL" id="OHE96507.1"/>
    </source>
</evidence>
<protein>
    <submittedName>
        <fullName evidence="1">Uncharacterized protein</fullName>
    </submittedName>
</protein>
<accession>A0A1G4B527</accession>
<sequence length="171" mass="18991">LHSYGYPVHRVACPPFRLLLRAPPHKTQTQSRSGAYPACCPTFRQPRHSLTRPFGSILRFHTSSTRSADPLPESLLPTSLRLLRRTRSLVHLAVPPDHNPHSHWVRFGYPALRPTTQATGRTTLTACHALFVELAAGGSCNCHLQASPFQTDPSWPNLVFAPTSQLMTQIA</sequence>
<dbReference type="GeneID" id="34561413"/>
<proteinExistence type="predicted"/>
<dbReference type="EMBL" id="MJBS01000069">
    <property type="protein sequence ID" value="OHE96507.1"/>
    <property type="molecule type" value="Genomic_DNA"/>
</dbReference>
<dbReference type="RefSeq" id="XP_022473664.1">
    <property type="nucleotide sequence ID" value="XM_022619903.1"/>
</dbReference>
<dbReference type="Proteomes" id="UP000176998">
    <property type="component" value="Unassembled WGS sequence"/>
</dbReference>
<keyword evidence="2" id="KW-1185">Reference proteome</keyword>
<feature type="non-terminal residue" evidence="1">
    <location>
        <position position="1"/>
    </location>
</feature>
<organism evidence="1 2">
    <name type="scientific">Colletotrichum orchidophilum</name>
    <dbReference type="NCBI Taxonomy" id="1209926"/>
    <lineage>
        <taxon>Eukaryota</taxon>
        <taxon>Fungi</taxon>
        <taxon>Dikarya</taxon>
        <taxon>Ascomycota</taxon>
        <taxon>Pezizomycotina</taxon>
        <taxon>Sordariomycetes</taxon>
        <taxon>Hypocreomycetidae</taxon>
        <taxon>Glomerellales</taxon>
        <taxon>Glomerellaceae</taxon>
        <taxon>Colletotrichum</taxon>
    </lineage>
</organism>
<reference evidence="1 2" key="1">
    <citation type="submission" date="2016-09" db="EMBL/GenBank/DDBJ databases">
        <authorList>
            <person name="Capua I."/>
            <person name="De Benedictis P."/>
            <person name="Joannis T."/>
            <person name="Lombin L.H."/>
            <person name="Cattoli G."/>
        </authorList>
    </citation>
    <scope>NUCLEOTIDE SEQUENCE [LARGE SCALE GENOMIC DNA]</scope>
    <source>
        <strain evidence="1 2">IMI 309357</strain>
    </source>
</reference>